<proteinExistence type="predicted"/>
<comment type="caution">
    <text evidence="2">The sequence shown here is derived from an EMBL/GenBank/DDBJ whole genome shotgun (WGS) entry which is preliminary data.</text>
</comment>
<dbReference type="InterPro" id="IPR016181">
    <property type="entry name" value="Acyl_CoA_acyltransferase"/>
</dbReference>
<protein>
    <recommendedName>
        <fullName evidence="1">N-acetyltransferase domain-containing protein</fullName>
    </recommendedName>
</protein>
<reference evidence="2 3" key="1">
    <citation type="submission" date="2019-06" db="EMBL/GenBank/DDBJ databases">
        <title>Draft genome sequence of the filamentous fungus Phialemoniopsis curvata isolated from diesel fuel.</title>
        <authorList>
            <person name="Varaljay V.A."/>
            <person name="Lyon W.J."/>
            <person name="Crouch A.L."/>
            <person name="Drake C.E."/>
            <person name="Hollomon J.M."/>
            <person name="Nadeau L.J."/>
            <person name="Nunn H.S."/>
            <person name="Stevenson B.S."/>
            <person name="Bojanowski C.L."/>
            <person name="Crookes-Goodson W.J."/>
        </authorList>
    </citation>
    <scope>NUCLEOTIDE SEQUENCE [LARGE SCALE GENOMIC DNA]</scope>
    <source>
        <strain evidence="2 3">D216</strain>
    </source>
</reference>
<dbReference type="AlphaFoldDB" id="A0A507BC42"/>
<evidence type="ECO:0000313" key="3">
    <source>
        <dbReference type="Proteomes" id="UP000319257"/>
    </source>
</evidence>
<accession>A0A507BC42</accession>
<name>A0A507BC42_9PEZI</name>
<evidence type="ECO:0000259" key="1">
    <source>
        <dbReference type="PROSITE" id="PS51186"/>
    </source>
</evidence>
<dbReference type="InParanoid" id="A0A507BC42"/>
<dbReference type="RefSeq" id="XP_030996242.1">
    <property type="nucleotide sequence ID" value="XM_031139721.1"/>
</dbReference>
<dbReference type="STRING" id="1093900.A0A507BC42"/>
<dbReference type="InterPro" id="IPR000182">
    <property type="entry name" value="GNAT_dom"/>
</dbReference>
<dbReference type="Pfam" id="PF00583">
    <property type="entry name" value="Acetyltransf_1"/>
    <property type="match status" value="1"/>
</dbReference>
<dbReference type="GeneID" id="41972670"/>
<dbReference type="PANTHER" id="PTHR42791:SF1">
    <property type="entry name" value="N-ACETYLTRANSFERASE DOMAIN-CONTAINING PROTEIN"/>
    <property type="match status" value="1"/>
</dbReference>
<sequence length="214" mass="24065">MPLQLVTAGEADALRIAELERDAYADSPISPVLFPGPHPANSLELRAAQMAEFLRANPHTVHWLKVVDTDLAHDAESQQLVAFAQWHVYHPDPAPPVERQTFGPGSDPEACHDFFSPIWDTRERVMGGKTYVYLKYLTTDPKHQRRGAGRMLMKWGIDEADRLGLPVWLEASPEGKKLYESCGLKVVETLEMDLSKYGMTGVHRTCSMRRDPSN</sequence>
<dbReference type="Proteomes" id="UP000319257">
    <property type="component" value="Unassembled WGS sequence"/>
</dbReference>
<dbReference type="EMBL" id="SKBQ01000027">
    <property type="protein sequence ID" value="TPX14531.1"/>
    <property type="molecule type" value="Genomic_DNA"/>
</dbReference>
<dbReference type="SUPFAM" id="SSF55729">
    <property type="entry name" value="Acyl-CoA N-acyltransferases (Nat)"/>
    <property type="match status" value="1"/>
</dbReference>
<keyword evidence="3" id="KW-1185">Reference proteome</keyword>
<dbReference type="InterPro" id="IPR052523">
    <property type="entry name" value="Trichothecene_AcTrans"/>
</dbReference>
<dbReference type="GO" id="GO:0016747">
    <property type="term" value="F:acyltransferase activity, transferring groups other than amino-acyl groups"/>
    <property type="evidence" value="ECO:0007669"/>
    <property type="project" value="InterPro"/>
</dbReference>
<dbReference type="PANTHER" id="PTHR42791">
    <property type="entry name" value="GNAT FAMILY ACETYLTRANSFERASE"/>
    <property type="match status" value="1"/>
</dbReference>
<dbReference type="Gene3D" id="3.40.630.30">
    <property type="match status" value="1"/>
</dbReference>
<organism evidence="2 3">
    <name type="scientific">Thyridium curvatum</name>
    <dbReference type="NCBI Taxonomy" id="1093900"/>
    <lineage>
        <taxon>Eukaryota</taxon>
        <taxon>Fungi</taxon>
        <taxon>Dikarya</taxon>
        <taxon>Ascomycota</taxon>
        <taxon>Pezizomycotina</taxon>
        <taxon>Sordariomycetes</taxon>
        <taxon>Sordariomycetidae</taxon>
        <taxon>Thyridiales</taxon>
        <taxon>Thyridiaceae</taxon>
        <taxon>Thyridium</taxon>
    </lineage>
</organism>
<dbReference type="OrthoDB" id="410198at2759"/>
<dbReference type="PROSITE" id="PS51186">
    <property type="entry name" value="GNAT"/>
    <property type="match status" value="1"/>
</dbReference>
<feature type="domain" description="N-acetyltransferase" evidence="1">
    <location>
        <begin position="3"/>
        <end position="213"/>
    </location>
</feature>
<dbReference type="CDD" id="cd04301">
    <property type="entry name" value="NAT_SF"/>
    <property type="match status" value="1"/>
</dbReference>
<gene>
    <name evidence="2" type="ORF">E0L32_005223</name>
</gene>
<evidence type="ECO:0000313" key="2">
    <source>
        <dbReference type="EMBL" id="TPX14531.1"/>
    </source>
</evidence>